<feature type="compositionally biased region" description="Polar residues" evidence="1">
    <location>
        <begin position="1"/>
        <end position="14"/>
    </location>
</feature>
<reference evidence="2" key="1">
    <citation type="submission" date="2021-03" db="EMBL/GenBank/DDBJ databases">
        <title>Pengzhenrongella sicca gen. nov., sp. nov., a new member of suborder Micrococcineae isolated from High-Arctic tundra soil.</title>
        <authorList>
            <person name="Peng F."/>
        </authorList>
    </citation>
    <scope>NUCLEOTIDE SEQUENCE</scope>
    <source>
        <strain evidence="2">LRZ-2</strain>
    </source>
</reference>
<evidence type="ECO:0008006" key="4">
    <source>
        <dbReference type="Google" id="ProtNLM"/>
    </source>
</evidence>
<evidence type="ECO:0000313" key="3">
    <source>
        <dbReference type="Proteomes" id="UP000663937"/>
    </source>
</evidence>
<dbReference type="Proteomes" id="UP000663937">
    <property type="component" value="Chromosome"/>
</dbReference>
<evidence type="ECO:0000256" key="1">
    <source>
        <dbReference type="SAM" id="MobiDB-lite"/>
    </source>
</evidence>
<organism evidence="2 3">
    <name type="scientific">Pengzhenrongella sicca</name>
    <dbReference type="NCBI Taxonomy" id="2819238"/>
    <lineage>
        <taxon>Bacteria</taxon>
        <taxon>Bacillati</taxon>
        <taxon>Actinomycetota</taxon>
        <taxon>Actinomycetes</taxon>
        <taxon>Micrococcales</taxon>
        <taxon>Pengzhenrongella</taxon>
    </lineage>
</organism>
<accession>A0A8A4ZEF2</accession>
<feature type="region of interest" description="Disordered" evidence="1">
    <location>
        <begin position="1"/>
        <end position="22"/>
    </location>
</feature>
<gene>
    <name evidence="2" type="ORF">J4E96_01105</name>
</gene>
<evidence type="ECO:0000313" key="2">
    <source>
        <dbReference type="EMBL" id="QTE29685.1"/>
    </source>
</evidence>
<name>A0A8A4ZEF2_9MICO</name>
<dbReference type="Gene3D" id="2.60.300.12">
    <property type="entry name" value="HesB-like domain"/>
    <property type="match status" value="1"/>
</dbReference>
<dbReference type="EMBL" id="CP071868">
    <property type="protein sequence ID" value="QTE29685.1"/>
    <property type="molecule type" value="Genomic_DNA"/>
</dbReference>
<sequence>MLTLTENARTTVDGLTTEAGLPDGGGLRIAASAAEDGGFDLALVAEPAPGDAVVQSGTTKVFLEPAASDALADHELDADPAQPGTSFTVVPQA</sequence>
<protein>
    <recommendedName>
        <fullName evidence="4">Adhesin</fullName>
    </recommendedName>
</protein>
<dbReference type="RefSeq" id="WP_227423979.1">
    <property type="nucleotide sequence ID" value="NZ_CP071868.1"/>
</dbReference>
<keyword evidence="3" id="KW-1185">Reference proteome</keyword>
<dbReference type="SUPFAM" id="SSF89360">
    <property type="entry name" value="HesB-like domain"/>
    <property type="match status" value="1"/>
</dbReference>
<dbReference type="KEGG" id="psic:J4E96_01105"/>
<dbReference type="InterPro" id="IPR035903">
    <property type="entry name" value="HesB-like_dom_sf"/>
</dbReference>
<dbReference type="AlphaFoldDB" id="A0A8A4ZEF2"/>
<proteinExistence type="predicted"/>